<proteinExistence type="inferred from homology"/>
<dbReference type="InterPro" id="IPR036390">
    <property type="entry name" value="WH_DNA-bd_sf"/>
</dbReference>
<organism evidence="4 5">
    <name type="scientific">Parastrongyloides trichosuri</name>
    <name type="common">Possum-specific nematode worm</name>
    <dbReference type="NCBI Taxonomy" id="131310"/>
    <lineage>
        <taxon>Eukaryota</taxon>
        <taxon>Metazoa</taxon>
        <taxon>Ecdysozoa</taxon>
        <taxon>Nematoda</taxon>
        <taxon>Chromadorea</taxon>
        <taxon>Rhabditida</taxon>
        <taxon>Tylenchina</taxon>
        <taxon>Panagrolaimomorpha</taxon>
        <taxon>Strongyloidoidea</taxon>
        <taxon>Strongyloididae</taxon>
        <taxon>Parastrongyloides</taxon>
    </lineage>
</organism>
<dbReference type="CDD" id="cd01089">
    <property type="entry name" value="PA2G4-like"/>
    <property type="match status" value="1"/>
</dbReference>
<dbReference type="PANTHER" id="PTHR10804">
    <property type="entry name" value="PROTEASE FAMILY M24 METHIONYL AMINOPEPTIDASE, AMINOPEPTIDASE P"/>
    <property type="match status" value="1"/>
</dbReference>
<dbReference type="Proteomes" id="UP000038045">
    <property type="component" value="Unplaced"/>
</dbReference>
<evidence type="ECO:0000313" key="4">
    <source>
        <dbReference type="Proteomes" id="UP000038045"/>
    </source>
</evidence>
<protein>
    <submittedName>
        <fullName evidence="5">Peptidase_M24 domain-containing protein</fullName>
    </submittedName>
</protein>
<sequence>MTPHAGCGSECKDHKTPEELKTSPHDETVNNKYRSAATITNDALKAVIKATVAGASARFLCKLGDAYIVDATSKLFKGKDSYKGVAMPTCISVNNCACHFSPLESDPDVILKEGDVVKIDLGVHFDGYIATAAHTVVIGASEANKVTGKVANALIAANKCLEAAMRMVKPTGEYDSVAINDTMMKIAKYYDVSLVENMVSHQLQQDEIHGSKGIVQNPSEEQKQHVAKFGFEPYDVFALDILISTGTGKLKLKDTRTTVYKKSTEQQYALKLKNSRAFYTEANTKFGTMPFTLRAMDDEAKARVGVLECTNHGIMEPHHVMYEKDGEVVVQFKCTIFILPGGVSKIAGLPFDSNIVQSEKEILDENISQLLKTGLKIKKGKSAQ</sequence>
<name>A0A0N4ZAK6_PARTI</name>
<dbReference type="WBParaSite" id="PTRK_0000448400.1">
    <property type="protein sequence ID" value="PTRK_0000448400.1"/>
    <property type="gene ID" value="PTRK_0000448400"/>
</dbReference>
<evidence type="ECO:0000256" key="2">
    <source>
        <dbReference type="SAM" id="MobiDB-lite"/>
    </source>
</evidence>
<dbReference type="PANTHER" id="PTHR10804:SF11">
    <property type="entry name" value="PROLIFERATION-ASSOCIATED PROTEIN 2G4"/>
    <property type="match status" value="1"/>
</dbReference>
<accession>A0A0N4ZAK6</accession>
<keyword evidence="4" id="KW-1185">Reference proteome</keyword>
<reference evidence="5" key="1">
    <citation type="submission" date="2017-02" db="UniProtKB">
        <authorList>
            <consortium name="WormBaseParasite"/>
        </authorList>
    </citation>
    <scope>IDENTIFICATION</scope>
</reference>
<evidence type="ECO:0000313" key="5">
    <source>
        <dbReference type="WBParaSite" id="PTRK_0000448400.1"/>
    </source>
</evidence>
<dbReference type="SUPFAM" id="SSF46785">
    <property type="entry name" value="Winged helix' DNA-binding domain"/>
    <property type="match status" value="1"/>
</dbReference>
<dbReference type="AlphaFoldDB" id="A0A0N4ZAK6"/>
<dbReference type="STRING" id="131310.A0A0N4ZAK6"/>
<dbReference type="SUPFAM" id="SSF55920">
    <property type="entry name" value="Creatinase/aminopeptidase"/>
    <property type="match status" value="1"/>
</dbReference>
<comment type="similarity">
    <text evidence="1">Belongs to the peptidase M24 family.</text>
</comment>
<dbReference type="Gene3D" id="3.90.230.10">
    <property type="entry name" value="Creatinase/methionine aminopeptidase superfamily"/>
    <property type="match status" value="1"/>
</dbReference>
<dbReference type="InterPro" id="IPR047113">
    <property type="entry name" value="PA2G4/ARX1"/>
</dbReference>
<dbReference type="Pfam" id="PF00557">
    <property type="entry name" value="Peptidase_M24"/>
    <property type="match status" value="1"/>
</dbReference>
<feature type="domain" description="Peptidase M24" evidence="3">
    <location>
        <begin position="32"/>
        <end position="221"/>
    </location>
</feature>
<evidence type="ECO:0000259" key="3">
    <source>
        <dbReference type="Pfam" id="PF00557"/>
    </source>
</evidence>
<feature type="region of interest" description="Disordered" evidence="2">
    <location>
        <begin position="1"/>
        <end position="27"/>
    </location>
</feature>
<evidence type="ECO:0000256" key="1">
    <source>
        <dbReference type="ARBA" id="ARBA00007319"/>
    </source>
</evidence>
<dbReference type="InterPro" id="IPR036005">
    <property type="entry name" value="Creatinase/aminopeptidase-like"/>
</dbReference>
<dbReference type="Gene3D" id="1.10.10.10">
    <property type="entry name" value="Winged helix-like DNA-binding domain superfamily/Winged helix DNA-binding domain"/>
    <property type="match status" value="1"/>
</dbReference>
<dbReference type="FunFam" id="1.10.10.10:FF:000029">
    <property type="entry name" value="Proliferation-associated 2G4, a"/>
    <property type="match status" value="1"/>
</dbReference>
<dbReference type="InterPro" id="IPR000994">
    <property type="entry name" value="Pept_M24"/>
</dbReference>
<dbReference type="InterPro" id="IPR036388">
    <property type="entry name" value="WH-like_DNA-bd_sf"/>
</dbReference>
<feature type="compositionally biased region" description="Basic and acidic residues" evidence="2">
    <location>
        <begin position="10"/>
        <end position="27"/>
    </location>
</feature>